<proteinExistence type="predicted"/>
<protein>
    <submittedName>
        <fullName evidence="2">Uncharacterized protein</fullName>
    </submittedName>
</protein>
<organism evidence="2 3">
    <name type="scientific">Vigna unguiculata</name>
    <name type="common">Cowpea</name>
    <dbReference type="NCBI Taxonomy" id="3917"/>
    <lineage>
        <taxon>Eukaryota</taxon>
        <taxon>Viridiplantae</taxon>
        <taxon>Streptophyta</taxon>
        <taxon>Embryophyta</taxon>
        <taxon>Tracheophyta</taxon>
        <taxon>Spermatophyta</taxon>
        <taxon>Magnoliopsida</taxon>
        <taxon>eudicotyledons</taxon>
        <taxon>Gunneridae</taxon>
        <taxon>Pentapetalae</taxon>
        <taxon>rosids</taxon>
        <taxon>fabids</taxon>
        <taxon>Fabales</taxon>
        <taxon>Fabaceae</taxon>
        <taxon>Papilionoideae</taxon>
        <taxon>50 kb inversion clade</taxon>
        <taxon>NPAAA clade</taxon>
        <taxon>indigoferoid/millettioid clade</taxon>
        <taxon>Phaseoleae</taxon>
        <taxon>Vigna</taxon>
    </lineage>
</organism>
<accession>A0A4D6MGX8</accession>
<evidence type="ECO:0000313" key="3">
    <source>
        <dbReference type="Proteomes" id="UP000501690"/>
    </source>
</evidence>
<sequence>MPILNLPLTKITNQNMTPHHSLSPSHNQNPNPNLLLPHHHPSAVGILLGCHDYVRPPLLTLERNRPVAPSPENVVTAAAPVRFVTASPSPCISQPPPRHDRTRRSRCHHHAGTHGCTFFAHELPDSMVVVPSSSSLITLLETATVAPSHLVKLFATHTAYACSNNSRRQPRCHRVRPCAVVDVPSRSSNLQQPHHREPIVVFFITVNLATVNL</sequence>
<keyword evidence="3" id="KW-1185">Reference proteome</keyword>
<dbReference type="EMBL" id="CP039351">
    <property type="protein sequence ID" value="QCD99781.1"/>
    <property type="molecule type" value="Genomic_DNA"/>
</dbReference>
<dbReference type="Proteomes" id="UP000501690">
    <property type="component" value="Linkage Group LG7"/>
</dbReference>
<feature type="region of interest" description="Disordered" evidence="1">
    <location>
        <begin position="1"/>
        <end position="37"/>
    </location>
</feature>
<dbReference type="AlphaFoldDB" id="A0A4D6MGX8"/>
<evidence type="ECO:0000313" key="2">
    <source>
        <dbReference type="EMBL" id="QCD99781.1"/>
    </source>
</evidence>
<evidence type="ECO:0000256" key="1">
    <source>
        <dbReference type="SAM" id="MobiDB-lite"/>
    </source>
</evidence>
<name>A0A4D6MGX8_VIGUN</name>
<reference evidence="2 3" key="1">
    <citation type="submission" date="2019-04" db="EMBL/GenBank/DDBJ databases">
        <title>An improved genome assembly and genetic linkage map for asparagus bean, Vigna unguiculata ssp. sesquipedialis.</title>
        <authorList>
            <person name="Xia Q."/>
            <person name="Zhang R."/>
            <person name="Dong Y."/>
        </authorList>
    </citation>
    <scope>NUCLEOTIDE SEQUENCE [LARGE SCALE GENOMIC DNA]</scope>
    <source>
        <tissue evidence="2">Leaf</tissue>
    </source>
</reference>
<feature type="compositionally biased region" description="Low complexity" evidence="1">
    <location>
        <begin position="18"/>
        <end position="36"/>
    </location>
</feature>
<gene>
    <name evidence="2" type="ORF">DEO72_LG7g1067</name>
</gene>